<evidence type="ECO:0000256" key="4">
    <source>
        <dbReference type="ARBA" id="ARBA00022723"/>
    </source>
</evidence>
<evidence type="ECO:0000256" key="3">
    <source>
        <dbReference type="ARBA" id="ARBA00022617"/>
    </source>
</evidence>
<sequence>MPRPFLLVAGRKLTFAAAAIVFRVLSATAFFSVDLVITILNVVLPQKPMGKVIPYPKPGAKGLWPQYRAPLESDSRSACPALNAMCNHGILARDGRKLSFKDISAAIQDTYNFSPTFSFFVPHYAAQMLGRDYFKDTVDLNDFNVHNGIEHDASLTRMDHCHEPEQHPPHHHTIDRLLNCATGIDPLSSRGRKLLTDSDLAVFSGIRRVESRLTNPQYTLDTFHKLFGSNNAATMTTIFGGKLDDLSVWLKEEKLPDGWEPRRRDRFGVSMLSFNRHVLAVELAVEEPDPKFVRASMKEQMLR</sequence>
<dbReference type="PROSITE" id="PS51405">
    <property type="entry name" value="HEME_HALOPEROXIDASE"/>
    <property type="match status" value="1"/>
</dbReference>
<feature type="transmembrane region" description="Helical" evidence="8">
    <location>
        <begin position="20"/>
        <end position="44"/>
    </location>
</feature>
<name>A0A164YDY5_9AGAM</name>
<dbReference type="PANTHER" id="PTHR33577:SF18">
    <property type="entry name" value="HEME HALOPEROXIDASE FAMILY PROFILE DOMAIN-CONTAINING PROTEIN"/>
    <property type="match status" value="1"/>
</dbReference>
<keyword evidence="4" id="KW-0479">Metal-binding</keyword>
<dbReference type="OrthoDB" id="407298at2759"/>
<comment type="cofactor">
    <cofactor evidence="1">
        <name>heme b</name>
        <dbReference type="ChEBI" id="CHEBI:60344"/>
    </cofactor>
</comment>
<evidence type="ECO:0000256" key="2">
    <source>
        <dbReference type="ARBA" id="ARBA00022559"/>
    </source>
</evidence>
<accession>A0A164YDY5</accession>
<reference evidence="10 11" key="1">
    <citation type="journal article" date="2016" name="Mol. Biol. Evol.">
        <title>Comparative Genomics of Early-Diverging Mushroom-Forming Fungi Provides Insights into the Origins of Lignocellulose Decay Capabilities.</title>
        <authorList>
            <person name="Nagy L.G."/>
            <person name="Riley R."/>
            <person name="Tritt A."/>
            <person name="Adam C."/>
            <person name="Daum C."/>
            <person name="Floudas D."/>
            <person name="Sun H."/>
            <person name="Yadav J.S."/>
            <person name="Pangilinan J."/>
            <person name="Larsson K.H."/>
            <person name="Matsuura K."/>
            <person name="Barry K."/>
            <person name="Labutti K."/>
            <person name="Kuo R."/>
            <person name="Ohm R.A."/>
            <person name="Bhattacharya S.S."/>
            <person name="Shirouzu T."/>
            <person name="Yoshinaga Y."/>
            <person name="Martin F.M."/>
            <person name="Grigoriev I.V."/>
            <person name="Hibbett D.S."/>
        </authorList>
    </citation>
    <scope>NUCLEOTIDE SEQUENCE [LARGE SCALE GENOMIC DNA]</scope>
    <source>
        <strain evidence="10 11">HHB9708</strain>
    </source>
</reference>
<evidence type="ECO:0000256" key="7">
    <source>
        <dbReference type="ARBA" id="ARBA00025795"/>
    </source>
</evidence>
<keyword evidence="11" id="KW-1185">Reference proteome</keyword>
<evidence type="ECO:0000313" key="11">
    <source>
        <dbReference type="Proteomes" id="UP000076722"/>
    </source>
</evidence>
<gene>
    <name evidence="10" type="ORF">SISNIDRAFT_450571</name>
</gene>
<dbReference type="STRING" id="1314777.A0A164YDY5"/>
<dbReference type="SUPFAM" id="SSF47571">
    <property type="entry name" value="Cloroperoxidase"/>
    <property type="match status" value="1"/>
</dbReference>
<dbReference type="PANTHER" id="PTHR33577">
    <property type="entry name" value="STERIGMATOCYSTIN BIOSYNTHESIS PEROXIDASE STCC-RELATED"/>
    <property type="match status" value="1"/>
</dbReference>
<keyword evidence="8" id="KW-0472">Membrane</keyword>
<dbReference type="Proteomes" id="UP000076722">
    <property type="component" value="Unassembled WGS sequence"/>
</dbReference>
<keyword evidence="6" id="KW-0408">Iron</keyword>
<evidence type="ECO:0000313" key="10">
    <source>
        <dbReference type="EMBL" id="KZS96827.1"/>
    </source>
</evidence>
<dbReference type="InterPro" id="IPR036851">
    <property type="entry name" value="Chloroperoxidase-like_sf"/>
</dbReference>
<evidence type="ECO:0000259" key="9">
    <source>
        <dbReference type="PROSITE" id="PS51405"/>
    </source>
</evidence>
<comment type="similarity">
    <text evidence="7">Belongs to the chloroperoxidase family.</text>
</comment>
<dbReference type="GO" id="GO:0046872">
    <property type="term" value="F:metal ion binding"/>
    <property type="evidence" value="ECO:0007669"/>
    <property type="project" value="UniProtKB-KW"/>
</dbReference>
<evidence type="ECO:0000256" key="1">
    <source>
        <dbReference type="ARBA" id="ARBA00001970"/>
    </source>
</evidence>
<keyword evidence="3" id="KW-0349">Heme</keyword>
<organism evidence="10 11">
    <name type="scientific">Sistotremastrum niveocremeum HHB9708</name>
    <dbReference type="NCBI Taxonomy" id="1314777"/>
    <lineage>
        <taxon>Eukaryota</taxon>
        <taxon>Fungi</taxon>
        <taxon>Dikarya</taxon>
        <taxon>Basidiomycota</taxon>
        <taxon>Agaricomycotina</taxon>
        <taxon>Agaricomycetes</taxon>
        <taxon>Sistotremastrales</taxon>
        <taxon>Sistotremastraceae</taxon>
        <taxon>Sertulicium</taxon>
        <taxon>Sertulicium niveocremeum</taxon>
    </lineage>
</organism>
<keyword evidence="2 10" id="KW-0575">Peroxidase</keyword>
<dbReference type="InterPro" id="IPR000028">
    <property type="entry name" value="Chloroperoxidase"/>
</dbReference>
<evidence type="ECO:0000256" key="8">
    <source>
        <dbReference type="SAM" id="Phobius"/>
    </source>
</evidence>
<dbReference type="Gene3D" id="1.10.489.10">
    <property type="entry name" value="Chloroperoxidase-like"/>
    <property type="match status" value="1"/>
</dbReference>
<evidence type="ECO:0000256" key="6">
    <source>
        <dbReference type="ARBA" id="ARBA00023004"/>
    </source>
</evidence>
<dbReference type="AlphaFoldDB" id="A0A164YDY5"/>
<dbReference type="EMBL" id="KV419398">
    <property type="protein sequence ID" value="KZS96827.1"/>
    <property type="molecule type" value="Genomic_DNA"/>
</dbReference>
<proteinExistence type="inferred from homology"/>
<keyword evidence="5" id="KW-0560">Oxidoreductase</keyword>
<protein>
    <submittedName>
        <fullName evidence="10">Chloroperoxidase-like protein</fullName>
    </submittedName>
</protein>
<keyword evidence="8" id="KW-0812">Transmembrane</keyword>
<dbReference type="Pfam" id="PF01328">
    <property type="entry name" value="Peroxidase_2"/>
    <property type="match status" value="1"/>
</dbReference>
<feature type="domain" description="Heme haloperoxidase family profile" evidence="9">
    <location>
        <begin position="63"/>
        <end position="276"/>
    </location>
</feature>
<keyword evidence="8" id="KW-1133">Transmembrane helix</keyword>
<evidence type="ECO:0000256" key="5">
    <source>
        <dbReference type="ARBA" id="ARBA00023002"/>
    </source>
</evidence>
<dbReference type="GO" id="GO:0004601">
    <property type="term" value="F:peroxidase activity"/>
    <property type="evidence" value="ECO:0007669"/>
    <property type="project" value="UniProtKB-KW"/>
</dbReference>